<feature type="region of interest" description="Disordered" evidence="1">
    <location>
        <begin position="90"/>
        <end position="167"/>
    </location>
</feature>
<organism evidence="3 4">
    <name type="scientific">Stegodyphus mimosarum</name>
    <name type="common">African social velvet spider</name>
    <dbReference type="NCBI Taxonomy" id="407821"/>
    <lineage>
        <taxon>Eukaryota</taxon>
        <taxon>Metazoa</taxon>
        <taxon>Ecdysozoa</taxon>
        <taxon>Arthropoda</taxon>
        <taxon>Chelicerata</taxon>
        <taxon>Arachnida</taxon>
        <taxon>Araneae</taxon>
        <taxon>Araneomorphae</taxon>
        <taxon>Entelegynae</taxon>
        <taxon>Eresoidea</taxon>
        <taxon>Eresidae</taxon>
        <taxon>Stegodyphus</taxon>
    </lineage>
</organism>
<dbReference type="OMA" id="YREPKYR"/>
<dbReference type="OrthoDB" id="6416608at2759"/>
<name>A0A087TY84_STEMI</name>
<keyword evidence="2" id="KW-0732">Signal</keyword>
<feature type="compositionally biased region" description="Basic and acidic residues" evidence="1">
    <location>
        <begin position="90"/>
        <end position="100"/>
    </location>
</feature>
<feature type="non-terminal residue" evidence="3">
    <location>
        <position position="377"/>
    </location>
</feature>
<evidence type="ECO:0000313" key="3">
    <source>
        <dbReference type="EMBL" id="KFM70073.1"/>
    </source>
</evidence>
<evidence type="ECO:0000256" key="2">
    <source>
        <dbReference type="SAM" id="SignalP"/>
    </source>
</evidence>
<evidence type="ECO:0000313" key="4">
    <source>
        <dbReference type="Proteomes" id="UP000054359"/>
    </source>
</evidence>
<keyword evidence="4" id="KW-1185">Reference proteome</keyword>
<dbReference type="Proteomes" id="UP000054359">
    <property type="component" value="Unassembled WGS sequence"/>
</dbReference>
<feature type="signal peptide" evidence="2">
    <location>
        <begin position="1"/>
        <end position="25"/>
    </location>
</feature>
<protein>
    <submittedName>
        <fullName evidence="3">Uncharacterized protein</fullName>
    </submittedName>
</protein>
<feature type="region of interest" description="Disordered" evidence="1">
    <location>
        <begin position="196"/>
        <end position="231"/>
    </location>
</feature>
<dbReference type="EMBL" id="KK117290">
    <property type="protein sequence ID" value="KFM70073.1"/>
    <property type="molecule type" value="Genomic_DNA"/>
</dbReference>
<feature type="compositionally biased region" description="Basic residues" evidence="1">
    <location>
        <begin position="134"/>
        <end position="143"/>
    </location>
</feature>
<evidence type="ECO:0000256" key="1">
    <source>
        <dbReference type="SAM" id="MobiDB-lite"/>
    </source>
</evidence>
<sequence>MMVKMKTSLQTYFFILTCLMGAIQSLDQQKKDGKTLTDHESETDMVAAPSIAVANYKVQSVASRSSAPPAGRRYGYPYLIAPTLPPFLKRSDDYENEADHTPAAASERSRSPAKPYGTRLSSSDDDNDDDVPRKKNSHKKHKIPYTYGATRRQSYDEEAESSAEKGYRSYREPKYRNFDELESMFMPRRMDIGGRYSQYDYSPRDSNTPLVSPRDPYLSPTDEPTDSFYPVPKVKSYSSTYRQSGRIIPSYGAGKYDDPDNYHNDHIHGGYAGDSYIGPTSKYPSNGGHYGYEEDYAIESNKPIMGDIRKRLLDYAGASDLYEGEPDYLREVAQNKNKYGSIGNDYYAYGGPEYRSSYRNFPYVESKIMIVKKSRTL</sequence>
<feature type="chain" id="PRO_5001830013" evidence="2">
    <location>
        <begin position="26"/>
        <end position="377"/>
    </location>
</feature>
<gene>
    <name evidence="3" type="ORF">X975_27040</name>
</gene>
<dbReference type="AlphaFoldDB" id="A0A087TY84"/>
<reference evidence="3 4" key="1">
    <citation type="submission" date="2013-11" db="EMBL/GenBank/DDBJ databases">
        <title>Genome sequencing of Stegodyphus mimosarum.</title>
        <authorList>
            <person name="Bechsgaard J."/>
        </authorList>
    </citation>
    <scope>NUCLEOTIDE SEQUENCE [LARGE SCALE GENOMIC DNA]</scope>
</reference>
<accession>A0A087TY84</accession>
<proteinExistence type="predicted"/>